<keyword evidence="10" id="KW-1185">Reference proteome</keyword>
<dbReference type="EMBL" id="OX459126">
    <property type="protein sequence ID" value="CAI9118279.1"/>
    <property type="molecule type" value="Genomic_DNA"/>
</dbReference>
<evidence type="ECO:0000256" key="6">
    <source>
        <dbReference type="SAM" id="Coils"/>
    </source>
</evidence>
<dbReference type="PANTHER" id="PTHR46372:SF2">
    <property type="entry name" value="PROTEIN WVD2-LIKE 3"/>
    <property type="match status" value="1"/>
</dbReference>
<dbReference type="GO" id="GO:0000226">
    <property type="term" value="P:microtubule cytoskeleton organization"/>
    <property type="evidence" value="ECO:0007669"/>
    <property type="project" value="InterPro"/>
</dbReference>
<keyword evidence="3" id="KW-0963">Cytoplasm</keyword>
<dbReference type="InterPro" id="IPR044806">
    <property type="entry name" value="WVD2/WDL1-4"/>
</dbReference>
<feature type="coiled-coil region" evidence="6">
    <location>
        <begin position="294"/>
        <end position="336"/>
    </location>
</feature>
<keyword evidence="6" id="KW-0175">Coiled coil</keyword>
<evidence type="ECO:0000256" key="7">
    <source>
        <dbReference type="SAM" id="MobiDB-lite"/>
    </source>
</evidence>
<comment type="similarity">
    <text evidence="2">Belongs to the TPX2 family.</text>
</comment>
<protein>
    <submittedName>
        <fullName evidence="9">OLC1v1019824C1</fullName>
    </submittedName>
</protein>
<feature type="domain" description="TPX2 C-terminal" evidence="8">
    <location>
        <begin position="287"/>
        <end position="364"/>
    </location>
</feature>
<accession>A0AAV1EF16</accession>
<evidence type="ECO:0000256" key="1">
    <source>
        <dbReference type="ARBA" id="ARBA00004245"/>
    </source>
</evidence>
<dbReference type="InterPro" id="IPR027329">
    <property type="entry name" value="TPX2_C"/>
</dbReference>
<feature type="region of interest" description="Disordered" evidence="7">
    <location>
        <begin position="342"/>
        <end position="377"/>
    </location>
</feature>
<dbReference type="PANTHER" id="PTHR46372">
    <property type="entry name" value="PROTEIN WVD2-LIKE 3"/>
    <property type="match status" value="1"/>
</dbReference>
<reference evidence="9" key="1">
    <citation type="submission" date="2023-03" db="EMBL/GenBank/DDBJ databases">
        <authorList>
            <person name="Julca I."/>
        </authorList>
    </citation>
    <scope>NUCLEOTIDE SEQUENCE</scope>
</reference>
<dbReference type="GO" id="GO:0008017">
    <property type="term" value="F:microtubule binding"/>
    <property type="evidence" value="ECO:0007669"/>
    <property type="project" value="InterPro"/>
</dbReference>
<evidence type="ECO:0000256" key="3">
    <source>
        <dbReference type="ARBA" id="ARBA00022490"/>
    </source>
</evidence>
<dbReference type="AlphaFoldDB" id="A0AAV1EF16"/>
<evidence type="ECO:0000313" key="9">
    <source>
        <dbReference type="EMBL" id="CAI9118279.1"/>
    </source>
</evidence>
<evidence type="ECO:0000259" key="8">
    <source>
        <dbReference type="Pfam" id="PF06886"/>
    </source>
</evidence>
<dbReference type="Pfam" id="PF06886">
    <property type="entry name" value="TPX2"/>
    <property type="match status" value="1"/>
</dbReference>
<dbReference type="Proteomes" id="UP001161247">
    <property type="component" value="Chromosome 9"/>
</dbReference>
<keyword evidence="5" id="KW-0206">Cytoskeleton</keyword>
<evidence type="ECO:0000313" key="10">
    <source>
        <dbReference type="Proteomes" id="UP001161247"/>
    </source>
</evidence>
<dbReference type="GO" id="GO:0005874">
    <property type="term" value="C:microtubule"/>
    <property type="evidence" value="ECO:0007669"/>
    <property type="project" value="UniProtKB-KW"/>
</dbReference>
<comment type="subcellular location">
    <subcellularLocation>
        <location evidence="1">Cytoplasm</location>
        <location evidence="1">Cytoskeleton</location>
    </subcellularLocation>
</comment>
<evidence type="ECO:0000256" key="5">
    <source>
        <dbReference type="ARBA" id="ARBA00023212"/>
    </source>
</evidence>
<evidence type="ECO:0000256" key="4">
    <source>
        <dbReference type="ARBA" id="ARBA00022701"/>
    </source>
</evidence>
<evidence type="ECO:0000256" key="2">
    <source>
        <dbReference type="ARBA" id="ARBA00005885"/>
    </source>
</evidence>
<gene>
    <name evidence="9" type="ORF">OLC1_LOCUS24186</name>
</gene>
<keyword evidence="4" id="KW-0493">Microtubule</keyword>
<proteinExistence type="inferred from homology"/>
<organism evidence="9 10">
    <name type="scientific">Oldenlandia corymbosa var. corymbosa</name>
    <dbReference type="NCBI Taxonomy" id="529605"/>
    <lineage>
        <taxon>Eukaryota</taxon>
        <taxon>Viridiplantae</taxon>
        <taxon>Streptophyta</taxon>
        <taxon>Embryophyta</taxon>
        <taxon>Tracheophyta</taxon>
        <taxon>Spermatophyta</taxon>
        <taxon>Magnoliopsida</taxon>
        <taxon>eudicotyledons</taxon>
        <taxon>Gunneridae</taxon>
        <taxon>Pentapetalae</taxon>
        <taxon>asterids</taxon>
        <taxon>lamiids</taxon>
        <taxon>Gentianales</taxon>
        <taxon>Rubiaceae</taxon>
        <taxon>Rubioideae</taxon>
        <taxon>Spermacoceae</taxon>
        <taxon>Hedyotis-Oldenlandia complex</taxon>
        <taxon>Oldenlandia</taxon>
    </lineage>
</organism>
<sequence>MAISSTLPTLEDIKILLYFCSINSIQAAQQHTVTQSQKHSPTQKPPAIFTHIHAKRKNRERDTYSQMGMEVDVICLDKQPDSVVYSSDPSLESKCSEMQGLEHVNGDIQSIHSEESGEMREYEVKECTNENSAENSANHQSENELESTLAKCEIATAENLKSELEVKDNKKLRTLSKSKVKSASGACKAKCTVPQPFSLATAKRASFGTRLVGAESHNVNANKTSKISALKNSNATRQNQAVSPIAHRKPLQPTNKNRPDEEDSCSIASSFLASTRKSRATVGSAPVFKCSERAERRKEFNSKLEEKHQALEAEKIALEERSKEEKEAAIKQLRKSLTFKASPMPSFYHEGPPPKAELKKPPPTRAKSPKLGRRKNSVETIGSDKGLAAIDEVYHPTLNIYMDSPTVPFNRKDHSNDQADIIEYDPKDEDEYGGLVKESFLAAVMSGMNQGIAYPS</sequence>
<name>A0AAV1EF16_OLDCO</name>